<accession>A0A385EAN7</accession>
<evidence type="ECO:0000313" key="1">
    <source>
        <dbReference type="EMBL" id="AXQ68924.1"/>
    </source>
</evidence>
<name>A0A385EAN7_9CAUD</name>
<evidence type="ECO:0000313" key="2">
    <source>
        <dbReference type="Proteomes" id="UP000259026"/>
    </source>
</evidence>
<protein>
    <submittedName>
        <fullName evidence="1">Uncharacterized protein</fullName>
    </submittedName>
</protein>
<keyword evidence="2" id="KW-1185">Reference proteome</keyword>
<dbReference type="EMBL" id="MH588545">
    <property type="protein sequence ID" value="AXQ68924.1"/>
    <property type="molecule type" value="Genomic_DNA"/>
</dbReference>
<dbReference type="Proteomes" id="UP000259026">
    <property type="component" value="Segment"/>
</dbReference>
<reference evidence="1 2" key="2">
    <citation type="submission" date="2018-09" db="EMBL/GenBank/DDBJ databases">
        <title>Giant CbK-like Caulobacter bacteriophages have genetically divergent genomes.</title>
        <authorList>
            <person name="Wilson K."/>
            <person name="Ely B."/>
        </authorList>
    </citation>
    <scope>NUCLEOTIDE SEQUENCE [LARGE SCALE GENOMIC DNA]</scope>
</reference>
<proteinExistence type="predicted"/>
<organism evidence="1 2">
    <name type="scientific">Caulobacter phage CcrPW</name>
    <dbReference type="NCBI Taxonomy" id="2283271"/>
    <lineage>
        <taxon>Viruses</taxon>
        <taxon>Duplodnaviria</taxon>
        <taxon>Heunggongvirae</taxon>
        <taxon>Uroviricota</taxon>
        <taxon>Caudoviricetes</taxon>
        <taxon>Jeanschmidtviridae</taxon>
        <taxon>Colossusvirus</taxon>
        <taxon>Colossusvirus PW</taxon>
    </lineage>
</organism>
<reference evidence="2" key="1">
    <citation type="submission" date="2018-07" db="EMBL/GenBank/DDBJ databases">
        <title>Giant CbK-like Caulobacter bacteriophages have genetically divergent genomes.</title>
        <authorList>
            <person name="Wilson K.M."/>
            <person name="Ely B."/>
        </authorList>
    </citation>
    <scope>NUCLEOTIDE SEQUENCE [LARGE SCALE GENOMIC DNA]</scope>
</reference>
<sequence length="102" mass="11595">MPEVETHTFKLDPKKQGLPPVPDGYLYVKRGEPLSAVYVPAAHEEEGAMRKNDMQERHEAFEAWKAQGGTYPPGVDRIVLDIAFKAGWEAHKNRRKKVEAPR</sequence>
<gene>
    <name evidence="1" type="ORF">CcrPW_gp385c</name>
</gene>